<dbReference type="EMBL" id="LAZR01042954">
    <property type="protein sequence ID" value="KKL08248.1"/>
    <property type="molecule type" value="Genomic_DNA"/>
</dbReference>
<dbReference type="AlphaFoldDB" id="A0A0F9D827"/>
<comment type="caution">
    <text evidence="1">The sequence shown here is derived from an EMBL/GenBank/DDBJ whole genome shotgun (WGS) entry which is preliminary data.</text>
</comment>
<feature type="non-terminal residue" evidence="1">
    <location>
        <position position="128"/>
    </location>
</feature>
<gene>
    <name evidence="1" type="ORF">LCGC14_2577750</name>
</gene>
<name>A0A0F9D827_9ZZZZ</name>
<sequence>MKADVAGITCLPDGTRVDDDKRVCFAVLRDLATVAGVTHYRAFSRNAEEDRCKRRIRVEGVITLTLPVDIIVQAVVSKSKTLQHKDGLLQHLAQLCVSKKATAAAAAAADVEATATPASASTVIASLR</sequence>
<proteinExistence type="predicted"/>
<reference evidence="1" key="1">
    <citation type="journal article" date="2015" name="Nature">
        <title>Complex archaea that bridge the gap between prokaryotes and eukaryotes.</title>
        <authorList>
            <person name="Spang A."/>
            <person name="Saw J.H."/>
            <person name="Jorgensen S.L."/>
            <person name="Zaremba-Niedzwiedzka K."/>
            <person name="Martijn J."/>
            <person name="Lind A.E."/>
            <person name="van Eijk R."/>
            <person name="Schleper C."/>
            <person name="Guy L."/>
            <person name="Ettema T.J."/>
        </authorList>
    </citation>
    <scope>NUCLEOTIDE SEQUENCE</scope>
</reference>
<organism evidence="1">
    <name type="scientific">marine sediment metagenome</name>
    <dbReference type="NCBI Taxonomy" id="412755"/>
    <lineage>
        <taxon>unclassified sequences</taxon>
        <taxon>metagenomes</taxon>
        <taxon>ecological metagenomes</taxon>
    </lineage>
</organism>
<accession>A0A0F9D827</accession>
<evidence type="ECO:0000313" key="1">
    <source>
        <dbReference type="EMBL" id="KKL08248.1"/>
    </source>
</evidence>
<protein>
    <submittedName>
        <fullName evidence="1">Uncharacterized protein</fullName>
    </submittedName>
</protein>